<evidence type="ECO:0000256" key="4">
    <source>
        <dbReference type="ARBA" id="ARBA00022679"/>
    </source>
</evidence>
<dbReference type="PANTHER" id="PTHR12317">
    <property type="entry name" value="DIACYLGLYCEROL O-ACYLTRANSFERASE"/>
    <property type="match status" value="1"/>
</dbReference>
<dbReference type="GO" id="GO:0005789">
    <property type="term" value="C:endoplasmic reticulum membrane"/>
    <property type="evidence" value="ECO:0007669"/>
    <property type="project" value="UniProtKB-SubCell"/>
</dbReference>
<dbReference type="GO" id="GO:0019432">
    <property type="term" value="P:triglyceride biosynthetic process"/>
    <property type="evidence" value="ECO:0007669"/>
    <property type="project" value="TreeGrafter"/>
</dbReference>
<dbReference type="PANTHER" id="PTHR12317:SF63">
    <property type="entry name" value="DIACYLGLYCEROL O-ACYLTRANSFERASE 2"/>
    <property type="match status" value="1"/>
</dbReference>
<evidence type="ECO:0000256" key="11">
    <source>
        <dbReference type="RuleBase" id="RU367023"/>
    </source>
</evidence>
<evidence type="ECO:0000256" key="8">
    <source>
        <dbReference type="ARBA" id="ARBA00023098"/>
    </source>
</evidence>
<proteinExistence type="inferred from homology"/>
<evidence type="ECO:0000313" key="12">
    <source>
        <dbReference type="EMBL" id="BBB04232.1"/>
    </source>
</evidence>
<dbReference type="Pfam" id="PF03982">
    <property type="entry name" value="DAGAT"/>
    <property type="match status" value="1"/>
</dbReference>
<accession>A0A2Z5UHH8</accession>
<evidence type="ECO:0000256" key="2">
    <source>
        <dbReference type="ARBA" id="ARBA00005420"/>
    </source>
</evidence>
<dbReference type="AlphaFoldDB" id="A0A2Z5UHH8"/>
<keyword evidence="7 11" id="KW-1133">Transmembrane helix</keyword>
<evidence type="ECO:0000256" key="5">
    <source>
        <dbReference type="ARBA" id="ARBA00022692"/>
    </source>
</evidence>
<keyword evidence="9 11" id="KW-0472">Membrane</keyword>
<gene>
    <name evidence="12" type="primary">DGAT2d</name>
</gene>
<evidence type="ECO:0000256" key="6">
    <source>
        <dbReference type="ARBA" id="ARBA00022824"/>
    </source>
</evidence>
<keyword evidence="4 11" id="KW-0808">Transferase</keyword>
<evidence type="ECO:0000256" key="10">
    <source>
        <dbReference type="ARBA" id="ARBA00023315"/>
    </source>
</evidence>
<dbReference type="InterPro" id="IPR007130">
    <property type="entry name" value="DAGAT"/>
</dbReference>
<evidence type="ECO:0000256" key="7">
    <source>
        <dbReference type="ARBA" id="ARBA00022989"/>
    </source>
</evidence>
<comment type="similarity">
    <text evidence="2 11">Belongs to the diacylglycerol acyltransferase family.</text>
</comment>
<evidence type="ECO:0000256" key="3">
    <source>
        <dbReference type="ARBA" id="ARBA00022516"/>
    </source>
</evidence>
<dbReference type="GO" id="GO:0004144">
    <property type="term" value="F:diacylglycerol O-acyltransferase activity"/>
    <property type="evidence" value="ECO:0007669"/>
    <property type="project" value="TreeGrafter"/>
</dbReference>
<keyword evidence="10 12" id="KW-0012">Acyltransferase</keyword>
<feature type="transmembrane region" description="Helical" evidence="11">
    <location>
        <begin position="34"/>
        <end position="64"/>
    </location>
</feature>
<keyword evidence="6 11" id="KW-0256">Endoplasmic reticulum</keyword>
<name>A0A2Z5UHH8_9CHLO</name>
<evidence type="ECO:0000256" key="1">
    <source>
        <dbReference type="ARBA" id="ARBA00004477"/>
    </source>
</evidence>
<keyword evidence="3" id="KW-0444">Lipid biosynthesis</keyword>
<keyword evidence="5 11" id="KW-0812">Transmembrane</keyword>
<dbReference type="EMBL" id="LC332837">
    <property type="protein sequence ID" value="BBB04232.1"/>
    <property type="molecule type" value="Genomic_DNA"/>
</dbReference>
<sequence length="337" mass="37980">MADSFWSSETIISADGTESVVSKTPRKNSPLEEVAAVLTLLTWFGSVWLIPWLLLWLLFAAVVWASKSALTTVLILIALSFLPAGNIWWAYRSLPVWDLWRRRFSMRLVTPPKDHFLLPDKNYLFAEFPHTVYPMGSWLGLPLCGKQGTGLPYNLRGGIASIMFQLPVVKHNYAWAGCMPAEYKRMLAHLREPGAALSVIPEGIAGIFLAQDTRVETIFLSKRKGFVRLAIQAGADLVPVYHLGQSQLLTFWGPEKLSRRWRASIGIFWGAWGLPLPRKHPIISLVGAPIPVKQEDHPSQEQIDKVHGQFAAEIKKLFDDHKHLLGPHWAQKELQIV</sequence>
<evidence type="ECO:0000256" key="9">
    <source>
        <dbReference type="ARBA" id="ARBA00023136"/>
    </source>
</evidence>
<feature type="transmembrane region" description="Helical" evidence="11">
    <location>
        <begin position="70"/>
        <end position="91"/>
    </location>
</feature>
<reference evidence="12" key="1">
    <citation type="submission" date="2017-10" db="EMBL/GenBank/DDBJ databases">
        <title>Improving triacylglycerol production in the unicellular green alga Pseudochoricystis ellipsoidea by metabolic engineering using iterative self-cloning approaches.</title>
        <authorList>
            <person name="Kasai Y."/>
            <person name="Tsukahara T."/>
            <person name="Ikeda F."/>
            <person name="Ide Y."/>
            <person name="Harayama S."/>
        </authorList>
    </citation>
    <scope>NUCLEOTIDE SEQUENCE</scope>
    <source>
        <strain evidence="12">Obi</strain>
    </source>
</reference>
<comment type="subcellular location">
    <subcellularLocation>
        <location evidence="1 11">Endoplasmic reticulum membrane</location>
        <topology evidence="1 11">Multi-pass membrane protein</topology>
    </subcellularLocation>
</comment>
<dbReference type="EC" id="2.3.1.-" evidence="11"/>
<organism evidence="12">
    <name type="scientific">Pseudochoricystis ellipsoidea</name>
    <name type="common">nom. nud.</name>
    <dbReference type="NCBI Taxonomy" id="546385"/>
    <lineage>
        <taxon>Eukaryota</taxon>
        <taxon>Viridiplantae</taxon>
        <taxon>Chlorophyta</taxon>
        <taxon>core chlorophytes</taxon>
        <taxon>Trebouxiophyceae</taxon>
    </lineage>
</organism>
<protein>
    <recommendedName>
        <fullName evidence="11">Acyltransferase</fullName>
        <ecNumber evidence="11">2.3.1.-</ecNumber>
    </recommendedName>
</protein>
<keyword evidence="8" id="KW-0443">Lipid metabolism</keyword>